<keyword evidence="4" id="KW-0732">Signal</keyword>
<dbReference type="InterPro" id="IPR050498">
    <property type="entry name" value="Ycf3"/>
</dbReference>
<dbReference type="PANTHER" id="PTHR44858:SF1">
    <property type="entry name" value="UDP-N-ACETYLGLUCOSAMINE--PEPTIDE N-ACETYLGLUCOSAMINYLTRANSFERASE SPINDLY-RELATED"/>
    <property type="match status" value="1"/>
</dbReference>
<dbReference type="Proteomes" id="UP001299235">
    <property type="component" value="Unassembled WGS sequence"/>
</dbReference>
<dbReference type="RefSeq" id="WP_248835068.1">
    <property type="nucleotide sequence ID" value="NZ_JAJEQE010000013.1"/>
</dbReference>
<feature type="repeat" description="TPR" evidence="3">
    <location>
        <begin position="59"/>
        <end position="92"/>
    </location>
</feature>
<feature type="repeat" description="TPR" evidence="3">
    <location>
        <begin position="131"/>
        <end position="164"/>
    </location>
</feature>
<dbReference type="PROSITE" id="PS50005">
    <property type="entry name" value="TPR"/>
    <property type="match status" value="2"/>
</dbReference>
<dbReference type="Gene3D" id="1.25.40.10">
    <property type="entry name" value="Tetratricopeptide repeat domain"/>
    <property type="match status" value="3"/>
</dbReference>
<dbReference type="SUPFAM" id="SSF81901">
    <property type="entry name" value="HCP-like"/>
    <property type="match status" value="1"/>
</dbReference>
<protein>
    <submittedName>
        <fullName evidence="5">Tetratricopeptide repeat protein</fullName>
    </submittedName>
</protein>
<sequence length="347" mass="39354">MKKRFAIILTAAALSMTGCSLLGQDTYYIDQGMEQINSGNYEEALTSFSSAEQEGKHLVESYRGSGMAYMALGEYDKAVEAFDRAVDLTKEKQKDVRKDILMYKATALYQSGDYEGAAKVCDTIQTFGDSADAYYLQGLCYMELDEKDKAGVDFTTAVKLSPQDYDLLLNIYECYDDKNLSAEGDAYLQQALAINSDDSEDIYQKARIYYFLGDYDDAKTELNKMADSMDERSTMLLCRTYMKQDDTAHARQLYQQYMDKYGETPEAYNGMVLCDITDENYDSALENITKGLALSNDKGKQDLYFNEIVVYEKKLDFATAKEKAAEYVKNYPADEAGIRENNFLKTR</sequence>
<feature type="chain" id="PRO_5046190321" evidence="4">
    <location>
        <begin position="23"/>
        <end position="347"/>
    </location>
</feature>
<evidence type="ECO:0000256" key="3">
    <source>
        <dbReference type="PROSITE-ProRule" id="PRU00339"/>
    </source>
</evidence>
<name>A0ABS8EU63_9FIRM</name>
<keyword evidence="1" id="KW-0677">Repeat</keyword>
<dbReference type="SMART" id="SM00028">
    <property type="entry name" value="TPR"/>
    <property type="match status" value="6"/>
</dbReference>
<dbReference type="PROSITE" id="PS51257">
    <property type="entry name" value="PROKAR_LIPOPROTEIN"/>
    <property type="match status" value="1"/>
</dbReference>
<reference evidence="5 6" key="1">
    <citation type="submission" date="2021-10" db="EMBL/GenBank/DDBJ databases">
        <title>Anaerobic single-cell dispensing facilitates the cultivation of human gut bacteria.</title>
        <authorList>
            <person name="Afrizal A."/>
        </authorList>
    </citation>
    <scope>NUCLEOTIDE SEQUENCE [LARGE SCALE GENOMIC DNA]</scope>
    <source>
        <strain evidence="5 6">CLA-AA-H246</strain>
    </source>
</reference>
<dbReference type="InterPro" id="IPR011990">
    <property type="entry name" value="TPR-like_helical_dom_sf"/>
</dbReference>
<dbReference type="Pfam" id="PF13181">
    <property type="entry name" value="TPR_8"/>
    <property type="match status" value="1"/>
</dbReference>
<keyword evidence="2 3" id="KW-0802">TPR repeat</keyword>
<gene>
    <name evidence="5" type="ORF">LKD42_05650</name>
</gene>
<keyword evidence="6" id="KW-1185">Reference proteome</keyword>
<evidence type="ECO:0000256" key="1">
    <source>
        <dbReference type="ARBA" id="ARBA00022737"/>
    </source>
</evidence>
<comment type="caution">
    <text evidence="5">The sequence shown here is derived from an EMBL/GenBank/DDBJ whole genome shotgun (WGS) entry which is preliminary data.</text>
</comment>
<dbReference type="PANTHER" id="PTHR44858">
    <property type="entry name" value="TETRATRICOPEPTIDE REPEAT PROTEIN 6"/>
    <property type="match status" value="1"/>
</dbReference>
<proteinExistence type="predicted"/>
<evidence type="ECO:0000256" key="4">
    <source>
        <dbReference type="SAM" id="SignalP"/>
    </source>
</evidence>
<feature type="signal peptide" evidence="4">
    <location>
        <begin position="1"/>
        <end position="22"/>
    </location>
</feature>
<dbReference type="InterPro" id="IPR019734">
    <property type="entry name" value="TPR_rpt"/>
</dbReference>
<evidence type="ECO:0000313" key="6">
    <source>
        <dbReference type="Proteomes" id="UP001299235"/>
    </source>
</evidence>
<evidence type="ECO:0000313" key="5">
    <source>
        <dbReference type="EMBL" id="MCC2148735.1"/>
    </source>
</evidence>
<organism evidence="5 6">
    <name type="scientific">Hominisplanchenecus faecis</name>
    <dbReference type="NCBI Taxonomy" id="2885351"/>
    <lineage>
        <taxon>Bacteria</taxon>
        <taxon>Bacillati</taxon>
        <taxon>Bacillota</taxon>
        <taxon>Clostridia</taxon>
        <taxon>Lachnospirales</taxon>
        <taxon>Lachnospiraceae</taxon>
        <taxon>Hominisplanchenecus</taxon>
    </lineage>
</organism>
<dbReference type="Pfam" id="PF04733">
    <property type="entry name" value="Coatomer_E"/>
    <property type="match status" value="1"/>
</dbReference>
<dbReference type="PROSITE" id="PS50293">
    <property type="entry name" value="TPR_REGION"/>
    <property type="match status" value="1"/>
</dbReference>
<evidence type="ECO:0000256" key="2">
    <source>
        <dbReference type="ARBA" id="ARBA00022803"/>
    </source>
</evidence>
<dbReference type="EMBL" id="JAJEQE010000013">
    <property type="protein sequence ID" value="MCC2148735.1"/>
    <property type="molecule type" value="Genomic_DNA"/>
</dbReference>
<dbReference type="Pfam" id="PF13432">
    <property type="entry name" value="TPR_16"/>
    <property type="match status" value="1"/>
</dbReference>
<dbReference type="SUPFAM" id="SSF48452">
    <property type="entry name" value="TPR-like"/>
    <property type="match status" value="1"/>
</dbReference>
<accession>A0ABS8EU63</accession>